<sequence>MSHNSTKAFTPIQRSSSSHRVMADVLGRFGYRHKGIYYVRDRYFGGEPEHLGHELVAKIPTFSDDFKRWVDRARRIISKEFHMLKQAGDEFFEDFSYDELGDTSIDVSDDDFKEEDWYLEGFHPEYDDDYAGYDMAFHPTFHPVDLKGNSWTYVYDLDNLLFTVEDSIHFRLDNVPRGADGFDKYIYADGLGMLCRSPLLPADYIPDTRLILPLTPQEAEDKRTFESSMLIRIDASQWMDDIEADRALAASHKITVLVAEGLISGGYSILTSLDWSYDRTIQRISKEILTAASSGGSCSSFTFEHQCMEQWVTEDRDPFYTTEHRSCTMFWFRGRLIVLTKVLHNEDRFKATVGLVIRRARAFGSNECVAILWSFDHVAVVVIANNKVSCSEAIPVVAAFGQDEVRLKEALGLIAHYLPLPCSQGSPSFICRLPLDVVILVMDYADSESAEHLGRTSKALRHEWLRRPRIGPFSILKMSDDDDDGFMAKDQRSSGELVRIRLQPPKCVPYFQYAADLGRKQAVHHDVHCRARSYFPFSRIKYQLFVEKYS</sequence>
<dbReference type="Proteomes" id="UP000053477">
    <property type="component" value="Unassembled WGS sequence"/>
</dbReference>
<dbReference type="EMBL" id="KQ086079">
    <property type="protein sequence ID" value="KLO08750.1"/>
    <property type="molecule type" value="Genomic_DNA"/>
</dbReference>
<organism evidence="1 2">
    <name type="scientific">Schizopora paradoxa</name>
    <dbReference type="NCBI Taxonomy" id="27342"/>
    <lineage>
        <taxon>Eukaryota</taxon>
        <taxon>Fungi</taxon>
        <taxon>Dikarya</taxon>
        <taxon>Basidiomycota</taxon>
        <taxon>Agaricomycotina</taxon>
        <taxon>Agaricomycetes</taxon>
        <taxon>Hymenochaetales</taxon>
        <taxon>Schizoporaceae</taxon>
        <taxon>Schizopora</taxon>
    </lineage>
</organism>
<dbReference type="STRING" id="27342.A0A0H2RA45"/>
<evidence type="ECO:0008006" key="3">
    <source>
        <dbReference type="Google" id="ProtNLM"/>
    </source>
</evidence>
<dbReference type="InParanoid" id="A0A0H2RA45"/>
<reference evidence="1 2" key="1">
    <citation type="submission" date="2015-04" db="EMBL/GenBank/DDBJ databases">
        <title>Complete genome sequence of Schizopora paradoxa KUC8140, a cosmopolitan wood degrader in East Asia.</title>
        <authorList>
            <consortium name="DOE Joint Genome Institute"/>
            <person name="Min B."/>
            <person name="Park H."/>
            <person name="Jang Y."/>
            <person name="Kim J.-J."/>
            <person name="Kim K.H."/>
            <person name="Pangilinan J."/>
            <person name="Lipzen A."/>
            <person name="Riley R."/>
            <person name="Grigoriev I.V."/>
            <person name="Spatafora J.W."/>
            <person name="Choi I.-G."/>
        </authorList>
    </citation>
    <scope>NUCLEOTIDE SEQUENCE [LARGE SCALE GENOMIC DNA]</scope>
    <source>
        <strain evidence="1 2">KUC8140</strain>
    </source>
</reference>
<proteinExistence type="predicted"/>
<evidence type="ECO:0000313" key="1">
    <source>
        <dbReference type="EMBL" id="KLO08750.1"/>
    </source>
</evidence>
<protein>
    <recommendedName>
        <fullName evidence="3">F-box domain-containing protein</fullName>
    </recommendedName>
</protein>
<dbReference type="AlphaFoldDB" id="A0A0H2RA45"/>
<dbReference type="OrthoDB" id="3229878at2759"/>
<keyword evidence="2" id="KW-1185">Reference proteome</keyword>
<accession>A0A0H2RA45</accession>
<name>A0A0H2RA45_9AGAM</name>
<gene>
    <name evidence="1" type="ORF">SCHPADRAFT_597808</name>
</gene>
<evidence type="ECO:0000313" key="2">
    <source>
        <dbReference type="Proteomes" id="UP000053477"/>
    </source>
</evidence>